<protein>
    <submittedName>
        <fullName evidence="6">ABC transporter substrate-binding protein</fullName>
    </submittedName>
</protein>
<evidence type="ECO:0000256" key="4">
    <source>
        <dbReference type="SAM" id="SignalP"/>
    </source>
</evidence>
<gene>
    <name evidence="6" type="ORF">GCM10023205_72000</name>
</gene>
<keyword evidence="2" id="KW-0813">Transport</keyword>
<dbReference type="Pfam" id="PF00496">
    <property type="entry name" value="SBP_bac_5"/>
    <property type="match status" value="1"/>
</dbReference>
<evidence type="ECO:0000313" key="7">
    <source>
        <dbReference type="Proteomes" id="UP001500466"/>
    </source>
</evidence>
<dbReference type="InterPro" id="IPR039424">
    <property type="entry name" value="SBP_5"/>
</dbReference>
<dbReference type="RefSeq" id="WP_345680027.1">
    <property type="nucleotide sequence ID" value="NZ_BAABHS010000039.1"/>
</dbReference>
<reference evidence="7" key="1">
    <citation type="journal article" date="2019" name="Int. J. Syst. Evol. Microbiol.">
        <title>The Global Catalogue of Microorganisms (GCM) 10K type strain sequencing project: providing services to taxonomists for standard genome sequencing and annotation.</title>
        <authorList>
            <consortium name="The Broad Institute Genomics Platform"/>
            <consortium name="The Broad Institute Genome Sequencing Center for Infectious Disease"/>
            <person name="Wu L."/>
            <person name="Ma J."/>
        </authorList>
    </citation>
    <scope>NUCLEOTIDE SEQUENCE [LARGE SCALE GENOMIC DNA]</scope>
    <source>
        <strain evidence="7">JCM 17986</strain>
    </source>
</reference>
<comment type="caution">
    <text evidence="6">The sequence shown here is derived from an EMBL/GenBank/DDBJ whole genome shotgun (WGS) entry which is preliminary data.</text>
</comment>
<evidence type="ECO:0000259" key="5">
    <source>
        <dbReference type="Pfam" id="PF00496"/>
    </source>
</evidence>
<dbReference type="SUPFAM" id="SSF53850">
    <property type="entry name" value="Periplasmic binding protein-like II"/>
    <property type="match status" value="1"/>
</dbReference>
<dbReference type="EMBL" id="BAABHS010000039">
    <property type="protein sequence ID" value="GAA4990293.1"/>
    <property type="molecule type" value="Genomic_DNA"/>
</dbReference>
<feature type="signal peptide" evidence="4">
    <location>
        <begin position="1"/>
        <end position="37"/>
    </location>
</feature>
<dbReference type="Gene3D" id="3.10.105.10">
    <property type="entry name" value="Dipeptide-binding Protein, Domain 3"/>
    <property type="match status" value="1"/>
</dbReference>
<comment type="similarity">
    <text evidence="1">Belongs to the bacterial solute-binding protein 5 family.</text>
</comment>
<feature type="domain" description="Solute-binding protein family 5" evidence="5">
    <location>
        <begin position="104"/>
        <end position="455"/>
    </location>
</feature>
<evidence type="ECO:0000256" key="1">
    <source>
        <dbReference type="ARBA" id="ARBA00005695"/>
    </source>
</evidence>
<dbReference type="PANTHER" id="PTHR30290">
    <property type="entry name" value="PERIPLASMIC BINDING COMPONENT OF ABC TRANSPORTER"/>
    <property type="match status" value="1"/>
</dbReference>
<proteinExistence type="inferred from homology"/>
<evidence type="ECO:0000256" key="3">
    <source>
        <dbReference type="ARBA" id="ARBA00022729"/>
    </source>
</evidence>
<organism evidence="6 7">
    <name type="scientific">Yinghuangia aomiensis</name>
    <dbReference type="NCBI Taxonomy" id="676205"/>
    <lineage>
        <taxon>Bacteria</taxon>
        <taxon>Bacillati</taxon>
        <taxon>Actinomycetota</taxon>
        <taxon>Actinomycetes</taxon>
        <taxon>Kitasatosporales</taxon>
        <taxon>Streptomycetaceae</taxon>
        <taxon>Yinghuangia</taxon>
    </lineage>
</organism>
<accession>A0ABP9I7G6</accession>
<feature type="chain" id="PRO_5045911133" evidence="4">
    <location>
        <begin position="38"/>
        <end position="536"/>
    </location>
</feature>
<evidence type="ECO:0000313" key="6">
    <source>
        <dbReference type="EMBL" id="GAA4990293.1"/>
    </source>
</evidence>
<dbReference type="PANTHER" id="PTHR30290:SF9">
    <property type="entry name" value="OLIGOPEPTIDE-BINDING PROTEIN APPA"/>
    <property type="match status" value="1"/>
</dbReference>
<keyword evidence="3 4" id="KW-0732">Signal</keyword>
<dbReference type="PIRSF" id="PIRSF002741">
    <property type="entry name" value="MppA"/>
    <property type="match status" value="1"/>
</dbReference>
<sequence length="536" mass="56282">MRARAQGRPNARPTRARALRRCATAVAAVLLAATACGGGKSAKHPPADGASGTPARGGSLTFLLPVDSRALDPFSAAPVNVADASRLAAIYDPLLLTDAATGAVRPHLAESLTSADNGATWILKLRPNVTFSDGTPFDAEAVKYTWERHADPAVRSLQAAAATGLALTVADPLTLKIVPPTPNATFDHVAASALTYIASPTALRADPAGFAAKPVGAGPFMLTEWVRGDHQTLKRNPKYWQGPDKPYLDQVVFKTTPDLLQGMNAVAGGQADLTVSVDPGIIAQAKDHGLAVTSLDLHGGQMLAFNNAKPPFDDPRARRAVSLAIDPAELNKLIYDGKATVAHGVLSSARLGGARLAPQPGTDKAEAQRLFDELAAAGKPLDFGLLVTQNPTTAKVAEYLQSRLGTFRNVHMRVDAVAAAQFVPRQQIQRDYQATLTQQWIDDPEPALAQLLTSASKQNWLGYANPAVDQAFAAARATTDPAARTAAFASVQQALDTDLPFFVTLTPSTAVLAGGGITGVALYNDGAVLMDRIGRR</sequence>
<dbReference type="InterPro" id="IPR030678">
    <property type="entry name" value="Peptide/Ni-bd"/>
</dbReference>
<dbReference type="Proteomes" id="UP001500466">
    <property type="component" value="Unassembled WGS sequence"/>
</dbReference>
<dbReference type="Gene3D" id="3.40.190.10">
    <property type="entry name" value="Periplasmic binding protein-like II"/>
    <property type="match status" value="1"/>
</dbReference>
<name>A0ABP9I7G6_9ACTN</name>
<evidence type="ECO:0000256" key="2">
    <source>
        <dbReference type="ARBA" id="ARBA00022448"/>
    </source>
</evidence>
<dbReference type="InterPro" id="IPR000914">
    <property type="entry name" value="SBP_5_dom"/>
</dbReference>
<keyword evidence="7" id="KW-1185">Reference proteome</keyword>